<gene>
    <name evidence="9" type="ORF">BRAA09T36286Z</name>
</gene>
<dbReference type="PROSITE" id="PS51005">
    <property type="entry name" value="NAC"/>
    <property type="match status" value="1"/>
</dbReference>
<feature type="region of interest" description="Disordered" evidence="6">
    <location>
        <begin position="240"/>
        <end position="272"/>
    </location>
</feature>
<dbReference type="GO" id="GO:0006355">
    <property type="term" value="P:regulation of DNA-templated transcription"/>
    <property type="evidence" value="ECO:0007669"/>
    <property type="project" value="InterPro"/>
</dbReference>
<evidence type="ECO:0000256" key="2">
    <source>
        <dbReference type="ARBA" id="ARBA00023015"/>
    </source>
</evidence>
<keyword evidence="2" id="KW-0805">Transcription regulation</keyword>
<dbReference type="GO" id="GO:0009330">
    <property type="term" value="C:DNA topoisomerase type II (double strand cut, ATP-hydrolyzing) complex"/>
    <property type="evidence" value="ECO:0007669"/>
    <property type="project" value="InterPro"/>
</dbReference>
<dbReference type="InterPro" id="IPR036093">
    <property type="entry name" value="NAC_dom_sf"/>
</dbReference>
<evidence type="ECO:0000256" key="4">
    <source>
        <dbReference type="ARBA" id="ARBA00023163"/>
    </source>
</evidence>
<feature type="transmembrane region" description="Helical" evidence="7">
    <location>
        <begin position="172"/>
        <end position="193"/>
    </location>
</feature>
<dbReference type="Gene3D" id="2.170.150.80">
    <property type="entry name" value="NAC domain"/>
    <property type="match status" value="1"/>
</dbReference>
<evidence type="ECO:0000256" key="5">
    <source>
        <dbReference type="ARBA" id="ARBA00023242"/>
    </source>
</evidence>
<evidence type="ECO:0000256" key="6">
    <source>
        <dbReference type="SAM" id="MobiDB-lite"/>
    </source>
</evidence>
<evidence type="ECO:0000256" key="3">
    <source>
        <dbReference type="ARBA" id="ARBA00023125"/>
    </source>
</evidence>
<feature type="domain" description="NAC" evidence="8">
    <location>
        <begin position="526"/>
        <end position="677"/>
    </location>
</feature>
<comment type="subcellular location">
    <subcellularLocation>
        <location evidence="1">Nucleus</location>
    </subcellularLocation>
</comment>
<name>A0A3P5Y882_BRACM</name>
<feature type="region of interest" description="Disordered" evidence="6">
    <location>
        <begin position="108"/>
        <end position="151"/>
    </location>
</feature>
<keyword evidence="3" id="KW-0238">DNA-binding</keyword>
<feature type="compositionally biased region" description="Acidic residues" evidence="6">
    <location>
        <begin position="135"/>
        <end position="151"/>
    </location>
</feature>
<keyword evidence="7" id="KW-0812">Transmembrane</keyword>
<sequence>MSHMVFQNVAAPKPCLPIPRSTAALPCKLRRVSFVRASSSSLIDSVGDSVSRLERCFQLPFSGDSSTSSYSISSSPSAQMCPVMKGGKFGSVGAVTLEKGKLDMTQKKVESSPEIATGGGGGDIGKKINFGGGDGGDDDGDDDDYFDEFDDDDDGDEGGLFRRRMFLAEVKTSLSLCFVFIVIVLLFCFFVLYQGGDDSVWLVSSDSEPPSTDPIKQQVIISTEEDEDLVILDKEVEPAVKKAPKKKSPKKKASSSRQIPKEENSAQEMNEDSIVAEEVTTDKNTKPSSGSSSKLPLVLSEKVNRSKVLVECEGDSIDLSGDMGAVGRVVVSDTTQDVFLDLKGMSPIPLISLASLFMLLLAMPVEPDRTDYVTCIQNHLFTNTYHFTGTIYKSTIVPSRTFCVVNVSQSEAKIEAIMNDFIQLTPVSNVYEAETMVEGQLVFFTFFRTASKPPDDQSGDTTEITTKGSGKAKAKGENVVGKKRGRPSKEKQQQQPAAKKARKNKTQEMSYDFDFSNMEVLSLDALPVGFRFSPTDEELVRYYLRQKINGRDDDVRVIRAVDICKYEPWDLPDLSVVRTTDSEWLFFCPLDRKYPSGSRMNRATVAGYWKATGKDRKVKSGSTKIIGVKRTLVFYTGRAPKGTRTCWIMHEYRATEKDLDGTKPGQNPFVICKLFKKQDVVSEASPECGVEPAASSPTVVDEMRSEVELSEVSLAFPTKEEPKHSTDVSGECQSDISAPEVTTNELDHIDWSSYLEFESLDHTMFSPLHSQVQSELGSAFNGFQYGSTEPFRNQNDPHIQTQYGSNDPDQYMFDLLDSTFQIPYELPEMKHLAQPVPEQILYEPQSLVNTSNKINNDVSETGIKIRTRRAQAQGCAEQFVMQGNASRRLRLQVNHNSPKPDTDSIKKEVKETTKGCGSFMRSKSSSEFILKKVAAMGCSYRGILKAGVVAVVFAMSVCSLTGQFR</sequence>
<dbReference type="Pfam" id="PF02365">
    <property type="entry name" value="NAM"/>
    <property type="match status" value="1"/>
</dbReference>
<feature type="region of interest" description="Disordered" evidence="6">
    <location>
        <begin position="453"/>
        <end position="505"/>
    </location>
</feature>
<evidence type="ECO:0000313" key="9">
    <source>
        <dbReference type="EMBL" id="VDC58675.1"/>
    </source>
</evidence>
<keyword evidence="7" id="KW-0472">Membrane</keyword>
<feature type="compositionally biased region" description="Basic residues" evidence="6">
    <location>
        <begin position="242"/>
        <end position="254"/>
    </location>
</feature>
<protein>
    <recommendedName>
        <fullName evidence="8">NAC domain-containing protein</fullName>
    </recommendedName>
</protein>
<dbReference type="FunFam" id="2.170.150.80:FF:000002">
    <property type="entry name" value="Nac domain-containing protein 86"/>
    <property type="match status" value="1"/>
</dbReference>
<evidence type="ECO:0000259" key="8">
    <source>
        <dbReference type="PROSITE" id="PS51005"/>
    </source>
</evidence>
<dbReference type="PANTHER" id="PTHR34810">
    <property type="entry name" value="DNA-BINDING PROTEIN BIN4"/>
    <property type="match status" value="1"/>
</dbReference>
<accession>A0A3P5Y882</accession>
<reference evidence="9" key="1">
    <citation type="submission" date="2018-11" db="EMBL/GenBank/DDBJ databases">
        <authorList>
            <consortium name="Genoscope - CEA"/>
            <person name="William W."/>
        </authorList>
    </citation>
    <scope>NUCLEOTIDE SEQUENCE</scope>
</reference>
<proteinExistence type="predicted"/>
<dbReference type="EMBL" id="LR031568">
    <property type="protein sequence ID" value="VDC58675.1"/>
    <property type="molecule type" value="Genomic_DNA"/>
</dbReference>
<organism evidence="9">
    <name type="scientific">Brassica campestris</name>
    <name type="common">Field mustard</name>
    <dbReference type="NCBI Taxonomy" id="3711"/>
    <lineage>
        <taxon>Eukaryota</taxon>
        <taxon>Viridiplantae</taxon>
        <taxon>Streptophyta</taxon>
        <taxon>Embryophyta</taxon>
        <taxon>Tracheophyta</taxon>
        <taxon>Spermatophyta</taxon>
        <taxon>Magnoliopsida</taxon>
        <taxon>eudicotyledons</taxon>
        <taxon>Gunneridae</taxon>
        <taxon>Pentapetalae</taxon>
        <taxon>rosids</taxon>
        <taxon>malvids</taxon>
        <taxon>Brassicales</taxon>
        <taxon>Brassicaceae</taxon>
        <taxon>Brassiceae</taxon>
        <taxon>Brassica</taxon>
    </lineage>
</organism>
<keyword evidence="4" id="KW-0804">Transcription</keyword>
<keyword evidence="5" id="KW-0539">Nucleus</keyword>
<keyword evidence="7" id="KW-1133">Transmembrane helix</keyword>
<dbReference type="InterPro" id="IPR033246">
    <property type="entry name" value="BIN4"/>
</dbReference>
<evidence type="ECO:0000256" key="1">
    <source>
        <dbReference type="ARBA" id="ARBA00004123"/>
    </source>
</evidence>
<dbReference type="InterPro" id="IPR003441">
    <property type="entry name" value="NAC-dom"/>
</dbReference>
<dbReference type="GO" id="GO:0003690">
    <property type="term" value="F:double-stranded DNA binding"/>
    <property type="evidence" value="ECO:0007669"/>
    <property type="project" value="InterPro"/>
</dbReference>
<dbReference type="SUPFAM" id="SSF101941">
    <property type="entry name" value="NAC domain"/>
    <property type="match status" value="1"/>
</dbReference>
<dbReference type="AlphaFoldDB" id="A0A3P5Y882"/>
<evidence type="ECO:0000256" key="7">
    <source>
        <dbReference type="SAM" id="Phobius"/>
    </source>
</evidence>
<dbReference type="GO" id="GO:0005634">
    <property type="term" value="C:nucleus"/>
    <property type="evidence" value="ECO:0007669"/>
    <property type="project" value="UniProtKB-SubCell"/>
</dbReference>
<dbReference type="GO" id="GO:0042023">
    <property type="term" value="P:DNA endoreduplication"/>
    <property type="evidence" value="ECO:0007669"/>
    <property type="project" value="InterPro"/>
</dbReference>
<dbReference type="PANTHER" id="PTHR34810:SF1">
    <property type="entry name" value="DNA-BINDING PROTEIN BIN4"/>
    <property type="match status" value="1"/>
</dbReference>